<evidence type="ECO:0000313" key="3">
    <source>
        <dbReference type="EMBL" id="SMC64036.1"/>
    </source>
</evidence>
<reference evidence="3 5" key="2">
    <citation type="submission" date="2017-04" db="EMBL/GenBank/DDBJ databases">
        <authorList>
            <person name="Afonso C.L."/>
            <person name="Miller P.J."/>
            <person name="Scott M.A."/>
            <person name="Spackman E."/>
            <person name="Goraichik I."/>
            <person name="Dimitrov K.M."/>
            <person name="Suarez D.L."/>
            <person name="Swayne D.E."/>
        </authorList>
    </citation>
    <scope>NUCLEOTIDE SEQUENCE [LARGE SCALE GENOMIC DNA]</scope>
    <source>
        <strain evidence="3 5">CGMCC 1.12511</strain>
    </source>
</reference>
<evidence type="ECO:0000313" key="4">
    <source>
        <dbReference type="Proteomes" id="UP000182938"/>
    </source>
</evidence>
<dbReference type="Gene3D" id="3.40.1000.10">
    <property type="entry name" value="Mog1/PsbP, alpha/beta/alpha sandwich"/>
    <property type="match status" value="1"/>
</dbReference>
<organism evidence="1 4">
    <name type="scientific">Janibacter indicus</name>
    <dbReference type="NCBI Taxonomy" id="857417"/>
    <lineage>
        <taxon>Bacteria</taxon>
        <taxon>Bacillati</taxon>
        <taxon>Actinomycetota</taxon>
        <taxon>Actinomycetes</taxon>
        <taxon>Micrococcales</taxon>
        <taxon>Intrasporangiaceae</taxon>
        <taxon>Janibacter</taxon>
    </lineage>
</organism>
<reference evidence="1 4" key="1">
    <citation type="submission" date="2015-11" db="EMBL/GenBank/DDBJ databases">
        <authorList>
            <person name="Zhang Y."/>
            <person name="Guo Z."/>
        </authorList>
    </citation>
    <scope>NUCLEOTIDE SEQUENCE [LARGE SCALE GENOMIC DNA]</scope>
    <source>
        <strain evidence="1 4">YFY001</strain>
    </source>
</reference>
<evidence type="ECO:0000313" key="6">
    <source>
        <dbReference type="Proteomes" id="UP000593998"/>
    </source>
</evidence>
<dbReference type="Proteomes" id="UP000182938">
    <property type="component" value="Chromosome"/>
</dbReference>
<sequence length="157" mass="17102">MPELKYPSEVFPGPPGVTVDVPETWAPVRVGGTLLSCRRIDSDQGFAPNVVVRGFQRTADFTMRHALQELRGFVSDQQDGHVDEPFELTLGEVPFLGVNVSWTDPEIGTIVQIHLFAGSRRGRIVDLVQATGSVGGGDAQSAYAEVQQILQTIRVTK</sequence>
<dbReference type="Proteomes" id="UP000192634">
    <property type="component" value="Unassembled WGS sequence"/>
</dbReference>
<keyword evidence="4" id="KW-1185">Reference proteome</keyword>
<name>A0A1L3MKL1_9MICO</name>
<dbReference type="EMBL" id="CP062789">
    <property type="protein sequence ID" value="QOK22865.1"/>
    <property type="molecule type" value="Genomic_DNA"/>
</dbReference>
<dbReference type="OrthoDB" id="5146554at2"/>
<dbReference type="EMBL" id="FWXN01000006">
    <property type="protein sequence ID" value="SMC64036.1"/>
    <property type="molecule type" value="Genomic_DNA"/>
</dbReference>
<dbReference type="KEGG" id="jte:ASJ30_16260"/>
<dbReference type="AlphaFoldDB" id="A0A1L3MKL1"/>
<accession>A0A1L3MKL1</accession>
<evidence type="ECO:0008006" key="7">
    <source>
        <dbReference type="Google" id="ProtNLM"/>
    </source>
</evidence>
<reference evidence="2 6" key="3">
    <citation type="submission" date="2020-10" db="EMBL/GenBank/DDBJ databases">
        <title>Janibacter indicus TT2 genome sequence.</title>
        <authorList>
            <person name="Lee K."/>
            <person name="Ganzorig M."/>
        </authorList>
    </citation>
    <scope>NUCLEOTIDE SEQUENCE [LARGE SCALE GENOMIC DNA]</scope>
    <source>
        <strain evidence="2 6">TT2</strain>
    </source>
</reference>
<dbReference type="Proteomes" id="UP000593998">
    <property type="component" value="Chromosome"/>
</dbReference>
<evidence type="ECO:0000313" key="5">
    <source>
        <dbReference type="Proteomes" id="UP000192634"/>
    </source>
</evidence>
<evidence type="ECO:0000313" key="2">
    <source>
        <dbReference type="EMBL" id="QOK22865.1"/>
    </source>
</evidence>
<dbReference type="RefSeq" id="WP_072626022.1">
    <property type="nucleotide sequence ID" value="NZ_CBDRLL010000006.1"/>
</dbReference>
<accession>A0A1W2ATL1</accession>
<protein>
    <recommendedName>
        <fullName evidence="7">Lipoprotein LpqN</fullName>
    </recommendedName>
</protein>
<gene>
    <name evidence="1" type="ORF">ASJ30_16260</name>
    <name evidence="2" type="ORF">IGS73_17875</name>
    <name evidence="3" type="ORF">SAMN06296429_106195</name>
</gene>
<dbReference type="EMBL" id="CP013290">
    <property type="protein sequence ID" value="APH02897.1"/>
    <property type="molecule type" value="Genomic_DNA"/>
</dbReference>
<evidence type="ECO:0000313" key="1">
    <source>
        <dbReference type="EMBL" id="APH02897.1"/>
    </source>
</evidence>
<proteinExistence type="predicted"/>